<dbReference type="STRING" id="225164.V3ZWE9"/>
<keyword evidence="7" id="KW-1185">Reference proteome</keyword>
<evidence type="ECO:0000259" key="5">
    <source>
        <dbReference type="Pfam" id="PF00135"/>
    </source>
</evidence>
<dbReference type="InterPro" id="IPR019826">
    <property type="entry name" value="Carboxylesterase_B_AS"/>
</dbReference>
<accession>V3ZWE9</accession>
<organism evidence="6 7">
    <name type="scientific">Lottia gigantea</name>
    <name type="common">Giant owl limpet</name>
    <dbReference type="NCBI Taxonomy" id="225164"/>
    <lineage>
        <taxon>Eukaryota</taxon>
        <taxon>Metazoa</taxon>
        <taxon>Spiralia</taxon>
        <taxon>Lophotrochozoa</taxon>
        <taxon>Mollusca</taxon>
        <taxon>Gastropoda</taxon>
        <taxon>Patellogastropoda</taxon>
        <taxon>Lottioidea</taxon>
        <taxon>Lottiidae</taxon>
        <taxon>Lottia</taxon>
    </lineage>
</organism>
<evidence type="ECO:0000313" key="7">
    <source>
        <dbReference type="Proteomes" id="UP000030746"/>
    </source>
</evidence>
<dbReference type="GeneID" id="20249966"/>
<name>V3ZWE9_LOTGI</name>
<evidence type="ECO:0000313" key="6">
    <source>
        <dbReference type="EMBL" id="ESO85286.1"/>
    </source>
</evidence>
<dbReference type="SUPFAM" id="SSF53474">
    <property type="entry name" value="alpha/beta-Hydrolases"/>
    <property type="match status" value="1"/>
</dbReference>
<dbReference type="GO" id="GO:0016787">
    <property type="term" value="F:hydrolase activity"/>
    <property type="evidence" value="ECO:0007669"/>
    <property type="project" value="UniProtKB-KW"/>
</dbReference>
<dbReference type="EC" id="3.1.1.-" evidence="4"/>
<dbReference type="InterPro" id="IPR002018">
    <property type="entry name" value="CarbesteraseB"/>
</dbReference>
<dbReference type="PROSITE" id="PS00122">
    <property type="entry name" value="CARBOXYLESTERASE_B_1"/>
    <property type="match status" value="1"/>
</dbReference>
<evidence type="ECO:0000256" key="2">
    <source>
        <dbReference type="ARBA" id="ARBA00022729"/>
    </source>
</evidence>
<dbReference type="PROSITE" id="PS00941">
    <property type="entry name" value="CARBOXYLESTERASE_B_2"/>
    <property type="match status" value="1"/>
</dbReference>
<evidence type="ECO:0000256" key="3">
    <source>
        <dbReference type="ARBA" id="ARBA00022801"/>
    </source>
</evidence>
<dbReference type="AlphaFoldDB" id="V3ZWE9"/>
<evidence type="ECO:0000256" key="1">
    <source>
        <dbReference type="ARBA" id="ARBA00005964"/>
    </source>
</evidence>
<sequence length="598" mass="66835">MTSLASFLKENLCEFHTGPMILQLILLVCLVLPRTNGSSATVQTATGEVVGYSTVVPPGVAEDVLTLGKASSVNVFLGIPYAQPPIGQLRFARTVPVTPWKTLNASSFGSACHQNINVLKGFYKETIELNEFSEDCLYLNIFTPQFGNNATSKLPVMVWIHGGGYQYGSTNLRDGRVLATNGVVVVGINYRVGVMGYLSTDDDVAPGNLGMLDQIEALKWIQKNIEKFGGDPTKVTIFGQSSGGATVTMHMFSPLTKGLFHGVIAESGVATDTFAIYRPPYHLLDTTRSLAKEVGCTVNSTRDMVSCLRTKPAQLLAGTSISERPPMSAPWVPRVDGYYIKDLPENLLAKGQIHQLPLIAGSVTCETCSDYEFIKGIEKGLTKVQFEKEFRVFTTRFGVKATQMYEALVCQYYPRANDLKGNWKRLNEFMGYYEYIAGIYRMVDSYVKKNPNIWLYSYNYRSLVDNSPDFMQSYHSMELQYVFGQPFLEGFGRPYLTQFKKFNPESFNWTADDKQHSRQMMKIWSGFAKTLNPDSTGTSWPKYDLQQKTYLRLDKTNTIKHDQAPVELEFWNDFVPKVLAGTANPSDCPVRKHSGIIG</sequence>
<dbReference type="OMA" id="CWPRYDK"/>
<dbReference type="Proteomes" id="UP000030746">
    <property type="component" value="Unassembled WGS sequence"/>
</dbReference>
<dbReference type="EMBL" id="KB203275">
    <property type="protein sequence ID" value="ESO85286.1"/>
    <property type="molecule type" value="Genomic_DNA"/>
</dbReference>
<keyword evidence="2" id="KW-0732">Signal</keyword>
<feature type="domain" description="Carboxylesterase type B" evidence="5">
    <location>
        <begin position="69"/>
        <end position="571"/>
    </location>
</feature>
<dbReference type="Pfam" id="PF00135">
    <property type="entry name" value="COesterase"/>
    <property type="match status" value="1"/>
</dbReference>
<dbReference type="Gene3D" id="3.40.50.1820">
    <property type="entry name" value="alpha/beta hydrolase"/>
    <property type="match status" value="1"/>
</dbReference>
<proteinExistence type="inferred from homology"/>
<protein>
    <recommendedName>
        <fullName evidence="4">Carboxylic ester hydrolase</fullName>
        <ecNumber evidence="4">3.1.1.-</ecNumber>
    </recommendedName>
</protein>
<dbReference type="ESTHER" id="lotgi-v3zwe9">
    <property type="family name" value="Neuroligin"/>
</dbReference>
<dbReference type="PANTHER" id="PTHR43903">
    <property type="entry name" value="NEUROLIGIN"/>
    <property type="match status" value="1"/>
</dbReference>
<dbReference type="RefSeq" id="XP_009063991.1">
    <property type="nucleotide sequence ID" value="XM_009065743.1"/>
</dbReference>
<dbReference type="CTD" id="20249966"/>
<evidence type="ECO:0000256" key="4">
    <source>
        <dbReference type="RuleBase" id="RU361235"/>
    </source>
</evidence>
<dbReference type="OrthoDB" id="3200163at2759"/>
<dbReference type="InterPro" id="IPR051093">
    <property type="entry name" value="Neuroligin/BSAL"/>
</dbReference>
<dbReference type="InterPro" id="IPR029058">
    <property type="entry name" value="AB_hydrolase_fold"/>
</dbReference>
<dbReference type="InterPro" id="IPR019819">
    <property type="entry name" value="Carboxylesterase_B_CS"/>
</dbReference>
<dbReference type="KEGG" id="lgi:LOTGIDRAFT_235796"/>
<dbReference type="HOGENOM" id="CLU_006586_13_0_1"/>
<keyword evidence="3 4" id="KW-0378">Hydrolase</keyword>
<gene>
    <name evidence="6" type="ORF">LOTGIDRAFT_235796</name>
</gene>
<comment type="similarity">
    <text evidence="1 4">Belongs to the type-B carboxylesterase/lipase family.</text>
</comment>
<reference evidence="6 7" key="1">
    <citation type="journal article" date="2013" name="Nature">
        <title>Insights into bilaterian evolution from three spiralian genomes.</title>
        <authorList>
            <person name="Simakov O."/>
            <person name="Marletaz F."/>
            <person name="Cho S.J."/>
            <person name="Edsinger-Gonzales E."/>
            <person name="Havlak P."/>
            <person name="Hellsten U."/>
            <person name="Kuo D.H."/>
            <person name="Larsson T."/>
            <person name="Lv J."/>
            <person name="Arendt D."/>
            <person name="Savage R."/>
            <person name="Osoegawa K."/>
            <person name="de Jong P."/>
            <person name="Grimwood J."/>
            <person name="Chapman J.A."/>
            <person name="Shapiro H."/>
            <person name="Aerts A."/>
            <person name="Otillar R.P."/>
            <person name="Terry A.Y."/>
            <person name="Boore J.L."/>
            <person name="Grigoriev I.V."/>
            <person name="Lindberg D.R."/>
            <person name="Seaver E.C."/>
            <person name="Weisblat D.A."/>
            <person name="Putnam N.H."/>
            <person name="Rokhsar D.S."/>
        </authorList>
    </citation>
    <scope>NUCLEOTIDE SEQUENCE [LARGE SCALE GENOMIC DNA]</scope>
</reference>